<evidence type="ECO:0000256" key="2">
    <source>
        <dbReference type="SAM" id="MobiDB-lite"/>
    </source>
</evidence>
<evidence type="ECO:0000256" key="3">
    <source>
        <dbReference type="SAM" id="SignalP"/>
    </source>
</evidence>
<dbReference type="InterPro" id="IPR036779">
    <property type="entry name" value="LysM_dom_sf"/>
</dbReference>
<dbReference type="Gene3D" id="3.10.350.10">
    <property type="entry name" value="LysM domain"/>
    <property type="match status" value="1"/>
</dbReference>
<feature type="compositionally biased region" description="Polar residues" evidence="2">
    <location>
        <begin position="558"/>
        <end position="570"/>
    </location>
</feature>
<dbReference type="EMBL" id="AP014569">
    <property type="protein sequence ID" value="BAO83672.1"/>
    <property type="molecule type" value="Genomic_DNA"/>
</dbReference>
<dbReference type="PROSITE" id="PS00922">
    <property type="entry name" value="TRANSGLYCOSYLASE"/>
    <property type="match status" value="1"/>
</dbReference>
<dbReference type="InterPro" id="IPR023346">
    <property type="entry name" value="Lysozyme-like_dom_sf"/>
</dbReference>
<feature type="region of interest" description="Disordered" evidence="2">
    <location>
        <begin position="521"/>
        <end position="570"/>
    </location>
</feature>
<dbReference type="PROSITE" id="PS51782">
    <property type="entry name" value="LYSM"/>
    <property type="match status" value="1"/>
</dbReference>
<feature type="chain" id="PRO_5001587927" evidence="3">
    <location>
        <begin position="30"/>
        <end position="570"/>
    </location>
</feature>
<dbReference type="Gene3D" id="1.10.530.10">
    <property type="match status" value="1"/>
</dbReference>
<dbReference type="CDD" id="cd00118">
    <property type="entry name" value="LysM"/>
    <property type="match status" value="1"/>
</dbReference>
<comment type="similarity">
    <text evidence="1">Belongs to the transglycosylase Slt family.</text>
</comment>
<feature type="compositionally biased region" description="Low complexity" evidence="2">
    <location>
        <begin position="521"/>
        <end position="556"/>
    </location>
</feature>
<reference evidence="5 6" key="1">
    <citation type="journal article" date="2014" name="Nat. Commun.">
        <title>Physiological and genomic features of highly alkaliphilic hydrogen-utilizing Betaproteobacteria from a continental serpentinizing site.</title>
        <authorList>
            <person name="Suzuki S."/>
            <person name="Kuenen J.G."/>
            <person name="Schipper K."/>
            <person name="van der Velde S."/>
            <person name="Ishii S."/>
            <person name="Wu A."/>
            <person name="Sorokin D.Y."/>
            <person name="Tenney A."/>
            <person name="Meng X.Y."/>
            <person name="Morrill P.L."/>
            <person name="Kamagata Y."/>
            <person name="Muyzer G."/>
            <person name="Nealson K.H."/>
        </authorList>
    </citation>
    <scope>NUCLEOTIDE SEQUENCE [LARGE SCALE GENOMIC DNA]</scope>
    <source>
        <strain evidence="5 6">B1</strain>
    </source>
</reference>
<dbReference type="SUPFAM" id="SSF53955">
    <property type="entry name" value="Lysozyme-like"/>
    <property type="match status" value="1"/>
</dbReference>
<feature type="domain" description="LysM" evidence="4">
    <location>
        <begin position="468"/>
        <end position="512"/>
    </location>
</feature>
<evidence type="ECO:0000259" key="4">
    <source>
        <dbReference type="PROSITE" id="PS51782"/>
    </source>
</evidence>
<accession>A0A060NPG4</accession>
<dbReference type="Pfam" id="PF01476">
    <property type="entry name" value="LysM"/>
    <property type="match status" value="2"/>
</dbReference>
<gene>
    <name evidence="5" type="ORF">SMCB_1444</name>
</gene>
<dbReference type="PANTHER" id="PTHR37423:SF2">
    <property type="entry name" value="MEMBRANE-BOUND LYTIC MUREIN TRANSGLYCOSYLASE C"/>
    <property type="match status" value="1"/>
</dbReference>
<dbReference type="GO" id="GO:0008933">
    <property type="term" value="F:peptidoglycan lytic transglycosylase activity"/>
    <property type="evidence" value="ECO:0007669"/>
    <property type="project" value="InterPro"/>
</dbReference>
<dbReference type="RefSeq" id="WP_231851179.1">
    <property type="nucleotide sequence ID" value="NZ_AP014569.1"/>
</dbReference>
<proteinExistence type="inferred from homology"/>
<keyword evidence="6" id="KW-1185">Reference proteome</keyword>
<dbReference type="InterPro" id="IPR018392">
    <property type="entry name" value="LysM"/>
</dbReference>
<feature type="signal peptide" evidence="3">
    <location>
        <begin position="1"/>
        <end position="29"/>
    </location>
</feature>
<dbReference type="PANTHER" id="PTHR37423">
    <property type="entry name" value="SOLUBLE LYTIC MUREIN TRANSGLYCOSYLASE-RELATED"/>
    <property type="match status" value="1"/>
</dbReference>
<evidence type="ECO:0000313" key="5">
    <source>
        <dbReference type="EMBL" id="BAO83672.1"/>
    </source>
</evidence>
<dbReference type="GO" id="GO:0000270">
    <property type="term" value="P:peptidoglycan metabolic process"/>
    <property type="evidence" value="ECO:0007669"/>
    <property type="project" value="InterPro"/>
</dbReference>
<dbReference type="CDD" id="cd16894">
    <property type="entry name" value="MltD-like"/>
    <property type="match status" value="1"/>
</dbReference>
<protein>
    <submittedName>
        <fullName evidence="5">Soluble lytic murein transglycosylase and related regulatory protein</fullName>
    </submittedName>
</protein>
<dbReference type="GO" id="GO:0016020">
    <property type="term" value="C:membrane"/>
    <property type="evidence" value="ECO:0007669"/>
    <property type="project" value="InterPro"/>
</dbReference>
<dbReference type="SUPFAM" id="SSF54106">
    <property type="entry name" value="LysM domain"/>
    <property type="match status" value="1"/>
</dbReference>
<keyword evidence="3" id="KW-0732">Signal</keyword>
<dbReference type="InterPro" id="IPR008258">
    <property type="entry name" value="Transglycosylase_SLT_dom_1"/>
</dbReference>
<evidence type="ECO:0000313" key="6">
    <source>
        <dbReference type="Proteomes" id="UP000066014"/>
    </source>
</evidence>
<dbReference type="HOGENOM" id="CLU_009520_1_5_4"/>
<sequence>MTTITQNIARRTLRLVLPLAAALVLGACATPGGTGSGQSTIQPAHAAPFGTAPFSTAAMLQGAADHPPPLGLAQSGGSLGLRPIIPSGPLLALGNSNASSTTVAVASLEAPRDLWERMRRSFAMPDLETDLVRQHEQWHASRPQNLERMVLRSSKYLFHIVEEVERRGLPMEVALVPFIESAFNPQAVSPVKAAGLWQFMPATGRSFDLMQNAFRDDRRDVLASTNAALDYLERLHRMFGDWQLALAAYNWGNGNVQRAIRANRAAGLGTGYLDLRMPNETRNYVPKLQAIENLIRNPQRLGIALPTIGNHPFFDSVTLERDIDVALVAELAEVSVENFRQLNPAHDKPLIMAAGTPTILLPWDNALLFQQRLRAHQGPWATWTAWRVPEGMSVAQAAQRHDLSEARLREVNDIPRRASQLRAGTTLLVPRQDSHNADVPEHIADGGQILLGRETGSASGAAPQTRQSRVTVRAGDTLSALARRHNVSVANLRSWNNLRPNATLRTGQVLLVQQRASAASRAASAPARSGSASSRAAVPRSAQQAAQRSAPATAVRSAQANANQSKVAVR</sequence>
<dbReference type="SMART" id="SM00257">
    <property type="entry name" value="LysM"/>
    <property type="match status" value="1"/>
</dbReference>
<dbReference type="Proteomes" id="UP000066014">
    <property type="component" value="Chromosome"/>
</dbReference>
<dbReference type="InterPro" id="IPR000189">
    <property type="entry name" value="Transglyc_AS"/>
</dbReference>
<dbReference type="Pfam" id="PF01464">
    <property type="entry name" value="SLT"/>
    <property type="match status" value="1"/>
</dbReference>
<evidence type="ECO:0000256" key="1">
    <source>
        <dbReference type="ARBA" id="ARBA00007734"/>
    </source>
</evidence>
<dbReference type="KEGG" id="cbab:SMCB_1444"/>
<name>A0A060NPG4_9BURK</name>
<organism evidence="5 6">
    <name type="scientific">Serpentinimonas maccroryi</name>
    <dbReference type="NCBI Taxonomy" id="1458426"/>
    <lineage>
        <taxon>Bacteria</taxon>
        <taxon>Pseudomonadati</taxon>
        <taxon>Pseudomonadota</taxon>
        <taxon>Betaproteobacteria</taxon>
        <taxon>Burkholderiales</taxon>
        <taxon>Comamonadaceae</taxon>
        <taxon>Serpentinimonas</taxon>
    </lineage>
</organism>
<dbReference type="STRING" id="1458426.SMCB_1444"/>
<dbReference type="AlphaFoldDB" id="A0A060NPG4"/>